<dbReference type="EMBL" id="BGPR01007726">
    <property type="protein sequence ID" value="GBN29057.1"/>
    <property type="molecule type" value="Genomic_DNA"/>
</dbReference>
<organism evidence="2 3">
    <name type="scientific">Araneus ventricosus</name>
    <name type="common">Orbweaver spider</name>
    <name type="synonym">Epeira ventricosa</name>
    <dbReference type="NCBI Taxonomy" id="182803"/>
    <lineage>
        <taxon>Eukaryota</taxon>
        <taxon>Metazoa</taxon>
        <taxon>Ecdysozoa</taxon>
        <taxon>Arthropoda</taxon>
        <taxon>Chelicerata</taxon>
        <taxon>Arachnida</taxon>
        <taxon>Araneae</taxon>
        <taxon>Araneomorphae</taxon>
        <taxon>Entelegynae</taxon>
        <taxon>Araneoidea</taxon>
        <taxon>Araneidae</taxon>
        <taxon>Araneus</taxon>
    </lineage>
</organism>
<keyword evidence="3" id="KW-1185">Reference proteome</keyword>
<dbReference type="Proteomes" id="UP000499080">
    <property type="component" value="Unassembled WGS sequence"/>
</dbReference>
<name>A0A4Y2MTA2_ARAVE</name>
<evidence type="ECO:0000256" key="1">
    <source>
        <dbReference type="SAM" id="MobiDB-lite"/>
    </source>
</evidence>
<evidence type="ECO:0000313" key="2">
    <source>
        <dbReference type="EMBL" id="GBN29057.1"/>
    </source>
</evidence>
<proteinExistence type="predicted"/>
<reference evidence="2 3" key="1">
    <citation type="journal article" date="2019" name="Sci. Rep.">
        <title>Orb-weaving spider Araneus ventricosus genome elucidates the spidroin gene catalogue.</title>
        <authorList>
            <person name="Kono N."/>
            <person name="Nakamura H."/>
            <person name="Ohtoshi R."/>
            <person name="Moran D.A.P."/>
            <person name="Shinohara A."/>
            <person name="Yoshida Y."/>
            <person name="Fujiwara M."/>
            <person name="Mori M."/>
            <person name="Tomita M."/>
            <person name="Arakawa K."/>
        </authorList>
    </citation>
    <scope>NUCLEOTIDE SEQUENCE [LARGE SCALE GENOMIC DNA]</scope>
</reference>
<accession>A0A4Y2MTA2</accession>
<protein>
    <submittedName>
        <fullName evidence="2">Uncharacterized protein</fullName>
    </submittedName>
</protein>
<dbReference type="AlphaFoldDB" id="A0A4Y2MTA2"/>
<gene>
    <name evidence="2" type="ORF">AVEN_248081_1</name>
</gene>
<evidence type="ECO:0000313" key="3">
    <source>
        <dbReference type="Proteomes" id="UP000499080"/>
    </source>
</evidence>
<sequence length="80" mass="8620">MDSCLSARGIAAAVIQTTRVPGQTRFFWLLPPFSSVNRSCAAVKCRSGLVVRSQLRDRRALGSKPDSTEGPSVLSVLNQT</sequence>
<feature type="region of interest" description="Disordered" evidence="1">
    <location>
        <begin position="59"/>
        <end position="80"/>
    </location>
</feature>
<comment type="caution">
    <text evidence="2">The sequence shown here is derived from an EMBL/GenBank/DDBJ whole genome shotgun (WGS) entry which is preliminary data.</text>
</comment>